<dbReference type="Proteomes" id="UP001388259">
    <property type="component" value="Unassembled WGS sequence"/>
</dbReference>
<dbReference type="EMBL" id="JBANCF010000002">
    <property type="protein sequence ID" value="MEM0572554.1"/>
    <property type="molecule type" value="Genomic_DNA"/>
</dbReference>
<dbReference type="RefSeq" id="WP_342686858.1">
    <property type="nucleotide sequence ID" value="NZ_JAZBJM010000002.1"/>
</dbReference>
<dbReference type="AlphaFoldDB" id="A0AB35YNJ9"/>
<gene>
    <name evidence="3" type="ORF">VZD24_03415</name>
    <name evidence="2" type="ORF">VZD85_04690</name>
</gene>
<keyword evidence="5" id="KW-1185">Reference proteome</keyword>
<dbReference type="Proteomes" id="UP001390963">
    <property type="component" value="Unassembled WGS sequence"/>
</dbReference>
<feature type="signal peptide" evidence="1">
    <location>
        <begin position="1"/>
        <end position="18"/>
    </location>
</feature>
<reference evidence="2 5" key="1">
    <citation type="submission" date="2024-01" db="EMBL/GenBank/DDBJ databases">
        <title>Aequorivita flavus sp. nov., isolated from deep-sea sediment.</title>
        <authorList>
            <person name="Chen X."/>
        </authorList>
    </citation>
    <scope>NUCLEOTIDE SEQUENCE</scope>
    <source>
        <strain evidence="2">MCCC 1A16923</strain>
        <strain evidence="3 5">MCCC 1A16935</strain>
    </source>
</reference>
<feature type="chain" id="PRO_5044314152" evidence="1">
    <location>
        <begin position="19"/>
        <end position="525"/>
    </location>
</feature>
<proteinExistence type="predicted"/>
<accession>A0AB35YNJ9</accession>
<evidence type="ECO:0000313" key="3">
    <source>
        <dbReference type="EMBL" id="MEM0572554.1"/>
    </source>
</evidence>
<protein>
    <submittedName>
        <fullName evidence="2">Uncharacterized protein</fullName>
    </submittedName>
</protein>
<keyword evidence="1" id="KW-0732">Signal</keyword>
<evidence type="ECO:0000256" key="1">
    <source>
        <dbReference type="SAM" id="SignalP"/>
    </source>
</evidence>
<evidence type="ECO:0000313" key="5">
    <source>
        <dbReference type="Proteomes" id="UP001390963"/>
    </source>
</evidence>
<name>A0AB35YNJ9_9FLAO</name>
<comment type="caution">
    <text evidence="2">The sequence shown here is derived from an EMBL/GenBank/DDBJ whole genome shotgun (WGS) entry which is preliminary data.</text>
</comment>
<organism evidence="2 4">
    <name type="scientific">Aequorivita flava</name>
    <dbReference type="NCBI Taxonomy" id="3114371"/>
    <lineage>
        <taxon>Bacteria</taxon>
        <taxon>Pseudomonadati</taxon>
        <taxon>Bacteroidota</taxon>
        <taxon>Flavobacteriia</taxon>
        <taxon>Flavobacteriales</taxon>
        <taxon>Flavobacteriaceae</taxon>
        <taxon>Aequorivita</taxon>
    </lineage>
</organism>
<evidence type="ECO:0000313" key="2">
    <source>
        <dbReference type="EMBL" id="MEM0517639.1"/>
    </source>
</evidence>
<dbReference type="EMBL" id="JAZBJM010000002">
    <property type="protein sequence ID" value="MEM0517639.1"/>
    <property type="molecule type" value="Genomic_DNA"/>
</dbReference>
<sequence>MKKIILLLFLIGSYVTFAQDISVKSTTSEVFKDDKKNTSLLFSESDGNGGFITVREYRSGLLQMPKGYYIDHYDAKLNQINEAEIEIDKSQIKGLMINNGTVFLLESALDTKADVFNFNILESSLSKLNFEKRTLFSLDEEEIKKFFGVGIGPFFMTNGFNQMDSNPFGEVTFSAKKNFFCVNFDIKDKEAQTQRLYVFDKDFKPVFEREFKRNIQDRLFQYENIDVDDETGEIYLLGKVFENNSTRTKKKGKANYNYELHKITASTEKSVSFSPDENFIGSLFTVRGKNKISCAGFYSEKNDFRYKGVCRFNLDPETLAITKQSYMPFSEEFIKDKYGKVKDKELKNLSFRSAFINEKEDIVLNAEEFYTVTHTRSSMNGGMSTTTTYHFNDIVSVKMSRDGELLWARNINKNQSTAGAVIEYLSFSSSVIGDDTYLFINCSDKIRKISNDRIEFKQGNMKKANLYAIKIDNNGNYTFKNVVDADDSDVSYFVKQGIHTAMDGSELVFIGRKKSKKQFLKLNIM</sequence>
<evidence type="ECO:0000313" key="4">
    <source>
        <dbReference type="Proteomes" id="UP001388259"/>
    </source>
</evidence>